<dbReference type="InterPro" id="IPR058624">
    <property type="entry name" value="MdtA-like_HH"/>
</dbReference>
<dbReference type="RefSeq" id="WP_034774355.1">
    <property type="nucleotide sequence ID" value="NZ_JPER01000001.1"/>
</dbReference>
<name>A0A094IVY0_9GAMM</name>
<dbReference type="eggNOG" id="COG1566">
    <property type="taxonomic scope" value="Bacteria"/>
</dbReference>
<evidence type="ECO:0000259" key="4">
    <source>
        <dbReference type="Pfam" id="PF25876"/>
    </source>
</evidence>
<comment type="caution">
    <text evidence="5">The sequence shown here is derived from an EMBL/GenBank/DDBJ whole genome shotgun (WGS) entry which is preliminary data.</text>
</comment>
<dbReference type="Pfam" id="PF25876">
    <property type="entry name" value="HH_MFP_RND"/>
    <property type="match status" value="1"/>
</dbReference>
<feature type="domain" description="Multidrug resistance protein MdtA-like alpha-helical hairpin" evidence="4">
    <location>
        <begin position="105"/>
        <end position="163"/>
    </location>
</feature>
<evidence type="ECO:0000256" key="2">
    <source>
        <dbReference type="ARBA" id="ARBA00023054"/>
    </source>
</evidence>
<dbReference type="SUPFAM" id="SSF111369">
    <property type="entry name" value="HlyD-like secretion proteins"/>
    <property type="match status" value="2"/>
</dbReference>
<accession>A0A094IVY0</accession>
<keyword evidence="2 3" id="KW-0175">Coiled coil</keyword>
<gene>
    <name evidence="5" type="ORF">IDSA_03865</name>
</gene>
<evidence type="ECO:0000256" key="3">
    <source>
        <dbReference type="SAM" id="Coils"/>
    </source>
</evidence>
<dbReference type="GO" id="GO:0030313">
    <property type="term" value="C:cell envelope"/>
    <property type="evidence" value="ECO:0007669"/>
    <property type="project" value="UniProtKB-SubCell"/>
</dbReference>
<evidence type="ECO:0000313" key="5">
    <source>
        <dbReference type="EMBL" id="KFZ31830.1"/>
    </source>
</evidence>
<dbReference type="PANTHER" id="PTHR32347">
    <property type="entry name" value="EFFLUX SYSTEM COMPONENT YKNX-RELATED"/>
    <property type="match status" value="1"/>
</dbReference>
<evidence type="ECO:0000313" key="6">
    <source>
        <dbReference type="Proteomes" id="UP000054363"/>
    </source>
</evidence>
<evidence type="ECO:0000256" key="1">
    <source>
        <dbReference type="ARBA" id="ARBA00004196"/>
    </source>
</evidence>
<keyword evidence="6" id="KW-1185">Reference proteome</keyword>
<organism evidence="5 6">
    <name type="scientific">Pseudidiomarina salinarum</name>
    <dbReference type="NCBI Taxonomy" id="435908"/>
    <lineage>
        <taxon>Bacteria</taxon>
        <taxon>Pseudomonadati</taxon>
        <taxon>Pseudomonadota</taxon>
        <taxon>Gammaproteobacteria</taxon>
        <taxon>Alteromonadales</taxon>
        <taxon>Idiomarinaceae</taxon>
        <taxon>Pseudidiomarina</taxon>
    </lineage>
</organism>
<proteinExistence type="predicted"/>
<dbReference type="Gene3D" id="1.10.287.470">
    <property type="entry name" value="Helix hairpin bin"/>
    <property type="match status" value="1"/>
</dbReference>
<dbReference type="Proteomes" id="UP000054363">
    <property type="component" value="Unassembled WGS sequence"/>
</dbReference>
<sequence>MRNLLPGQLLLVSAGIIWLCACTPNNQGYLVGTLERDRIELIAERSEPIIELHVRKGDRVSATTPLLQLDASRANQQLSELQAHRQQQQRRLDELLRGPRREVIEQAQAQRLAAAGELENATEELNRLQPLVGDNLVSEAQYDRAEAAYQTALGQYEAAAAELAALLDGTTVEELDQARAQLNAAEAAVARQQVVVQRLAVKAPRDARVESLPWKEGSHPPAGAVVAVLVAEESPYVRVYIPAEKLGNYNTGQQVTVGVTGFGDYQGKVRWIAAEAAFTPYFALTEHDRDRLSYAAEITLNDEAASDLPTGIPVSVRRPSVADGD</sequence>
<dbReference type="PANTHER" id="PTHR32347:SF29">
    <property type="entry name" value="UPF0194 MEMBRANE PROTEIN YBHG"/>
    <property type="match status" value="1"/>
</dbReference>
<dbReference type="OrthoDB" id="8558741at2"/>
<dbReference type="PROSITE" id="PS51257">
    <property type="entry name" value="PROKAR_LIPOPROTEIN"/>
    <property type="match status" value="1"/>
</dbReference>
<dbReference type="EMBL" id="JPER01000001">
    <property type="protein sequence ID" value="KFZ31830.1"/>
    <property type="molecule type" value="Genomic_DNA"/>
</dbReference>
<protein>
    <recommendedName>
        <fullName evidence="4">Multidrug resistance protein MdtA-like alpha-helical hairpin domain-containing protein</fullName>
    </recommendedName>
</protein>
<dbReference type="AlphaFoldDB" id="A0A094IVY0"/>
<comment type="subcellular location">
    <subcellularLocation>
        <location evidence="1">Cell envelope</location>
    </subcellularLocation>
</comment>
<feature type="coiled-coil region" evidence="3">
    <location>
        <begin position="71"/>
        <end position="195"/>
    </location>
</feature>
<reference evidence="5 6" key="1">
    <citation type="submission" date="2014-06" db="EMBL/GenBank/DDBJ databases">
        <title>The draft genome sequence of Idiomarina salinarum ISL-52.</title>
        <authorList>
            <person name="Du J."/>
            <person name="Shao Z."/>
        </authorList>
    </citation>
    <scope>NUCLEOTIDE SEQUENCE [LARGE SCALE GENOMIC DNA]</scope>
    <source>
        <strain evidence="5 6">ISL-52</strain>
    </source>
</reference>
<dbReference type="InterPro" id="IPR050465">
    <property type="entry name" value="UPF0194_transport"/>
</dbReference>
<dbReference type="STRING" id="435908.IDSA_03865"/>